<dbReference type="AlphaFoldDB" id="A0A6A5YDZ3"/>
<name>A0A6A5YDZ3_9PEZI</name>
<sequence>MNKNNHDQDHTPLAQAKKIAFDKYPTGPGARTWMNLMRWAREAEDEVNLVGDTEAVANIAELRISNIPNILKEFPGIVAAAQEPGVNNDKICLQEWQKHPQRTEMQLRASTATKMGEKKDKSVFKYWDVDGEALVRLIKKAKDAGKKGTADGG</sequence>
<evidence type="ECO:0000313" key="2">
    <source>
        <dbReference type="Proteomes" id="UP000799776"/>
    </source>
</evidence>
<proteinExistence type="predicted"/>
<dbReference type="EMBL" id="ML978714">
    <property type="protein sequence ID" value="KAF2089753.1"/>
    <property type="molecule type" value="Genomic_DNA"/>
</dbReference>
<evidence type="ECO:0000313" key="1">
    <source>
        <dbReference type="EMBL" id="KAF2089753.1"/>
    </source>
</evidence>
<dbReference type="Proteomes" id="UP000799776">
    <property type="component" value="Unassembled WGS sequence"/>
</dbReference>
<gene>
    <name evidence="1" type="ORF">K490DRAFT_63887</name>
</gene>
<organism evidence="1 2">
    <name type="scientific">Saccharata proteae CBS 121410</name>
    <dbReference type="NCBI Taxonomy" id="1314787"/>
    <lineage>
        <taxon>Eukaryota</taxon>
        <taxon>Fungi</taxon>
        <taxon>Dikarya</taxon>
        <taxon>Ascomycota</taxon>
        <taxon>Pezizomycotina</taxon>
        <taxon>Dothideomycetes</taxon>
        <taxon>Dothideomycetes incertae sedis</taxon>
        <taxon>Botryosphaeriales</taxon>
        <taxon>Saccharataceae</taxon>
        <taxon>Saccharata</taxon>
    </lineage>
</organism>
<reference evidence="1" key="1">
    <citation type="journal article" date="2020" name="Stud. Mycol.">
        <title>101 Dothideomycetes genomes: a test case for predicting lifestyles and emergence of pathogens.</title>
        <authorList>
            <person name="Haridas S."/>
            <person name="Albert R."/>
            <person name="Binder M."/>
            <person name="Bloem J."/>
            <person name="Labutti K."/>
            <person name="Salamov A."/>
            <person name="Andreopoulos B."/>
            <person name="Baker S."/>
            <person name="Barry K."/>
            <person name="Bills G."/>
            <person name="Bluhm B."/>
            <person name="Cannon C."/>
            <person name="Castanera R."/>
            <person name="Culley D."/>
            <person name="Daum C."/>
            <person name="Ezra D."/>
            <person name="Gonzalez J."/>
            <person name="Henrissat B."/>
            <person name="Kuo A."/>
            <person name="Liang C."/>
            <person name="Lipzen A."/>
            <person name="Lutzoni F."/>
            <person name="Magnuson J."/>
            <person name="Mondo S."/>
            <person name="Nolan M."/>
            <person name="Ohm R."/>
            <person name="Pangilinan J."/>
            <person name="Park H.-J."/>
            <person name="Ramirez L."/>
            <person name="Alfaro M."/>
            <person name="Sun H."/>
            <person name="Tritt A."/>
            <person name="Yoshinaga Y."/>
            <person name="Zwiers L.-H."/>
            <person name="Turgeon B."/>
            <person name="Goodwin S."/>
            <person name="Spatafora J."/>
            <person name="Crous P."/>
            <person name="Grigoriev I."/>
        </authorList>
    </citation>
    <scope>NUCLEOTIDE SEQUENCE</scope>
    <source>
        <strain evidence="1">CBS 121410</strain>
    </source>
</reference>
<keyword evidence="2" id="KW-1185">Reference proteome</keyword>
<protein>
    <submittedName>
        <fullName evidence="1">Uncharacterized protein</fullName>
    </submittedName>
</protein>
<accession>A0A6A5YDZ3</accession>